<dbReference type="InterPro" id="IPR057727">
    <property type="entry name" value="WCX_dom"/>
</dbReference>
<proteinExistence type="predicted"/>
<name>A0A9D2BGG6_9BACT</name>
<feature type="domain" description="WCX" evidence="2">
    <location>
        <begin position="217"/>
        <end position="294"/>
    </location>
</feature>
<dbReference type="InterPro" id="IPR051534">
    <property type="entry name" value="CBASS_pafABC_assoc_protein"/>
</dbReference>
<gene>
    <name evidence="3" type="ORF">H9977_04975</name>
</gene>
<dbReference type="Pfam" id="PF13280">
    <property type="entry name" value="WYL"/>
    <property type="match status" value="1"/>
</dbReference>
<dbReference type="AlphaFoldDB" id="A0A9D2BGG6"/>
<dbReference type="PANTHER" id="PTHR34580:SF9">
    <property type="entry name" value="SLL5097 PROTEIN"/>
    <property type="match status" value="1"/>
</dbReference>
<accession>A0A9D2BGG6</accession>
<feature type="domain" description="WYL" evidence="1">
    <location>
        <begin position="120"/>
        <end position="186"/>
    </location>
</feature>
<evidence type="ECO:0000313" key="4">
    <source>
        <dbReference type="Proteomes" id="UP000886740"/>
    </source>
</evidence>
<dbReference type="Pfam" id="PF25583">
    <property type="entry name" value="WCX"/>
    <property type="match status" value="1"/>
</dbReference>
<sequence>MQKWERCLWLIDLFSSYGELSLREVNERFMRYSRNEMGESLSERMFLRDREYIASTFQLDIEYDGHIRKYRLNNREVIRQNPLYRYLLSSMHVENMSELLVRHRDRVMLQEPPTGTEWLCVLLDAIERRRTVVFDYRSYHMKGQLLHYELIPAFVRLFEKRWYLIGEYLNHVTTRVLALERMSDVRLGDYCLSPSEAITPDRYYGGCYGVIRDAQEPRDIYLKVYGSQVDYVRSLPLHPLQEEVETTDEYSVFHYFFRPSYDFIQQVLWHRDMVEVLSPIELRQEICAVLRKALRRYGPDGEVRI</sequence>
<evidence type="ECO:0000313" key="3">
    <source>
        <dbReference type="EMBL" id="HIX74369.1"/>
    </source>
</evidence>
<evidence type="ECO:0000259" key="1">
    <source>
        <dbReference type="Pfam" id="PF13280"/>
    </source>
</evidence>
<dbReference type="PROSITE" id="PS52050">
    <property type="entry name" value="WYL"/>
    <property type="match status" value="1"/>
</dbReference>
<dbReference type="PANTHER" id="PTHR34580">
    <property type="match status" value="1"/>
</dbReference>
<reference evidence="3" key="1">
    <citation type="journal article" date="2021" name="PeerJ">
        <title>Extensive microbial diversity within the chicken gut microbiome revealed by metagenomics and culture.</title>
        <authorList>
            <person name="Gilroy R."/>
            <person name="Ravi A."/>
            <person name="Getino M."/>
            <person name="Pursley I."/>
            <person name="Horton D.L."/>
            <person name="Alikhan N.F."/>
            <person name="Baker D."/>
            <person name="Gharbi K."/>
            <person name="Hall N."/>
            <person name="Watson M."/>
            <person name="Adriaenssens E.M."/>
            <person name="Foster-Nyarko E."/>
            <person name="Jarju S."/>
            <person name="Secka A."/>
            <person name="Antonio M."/>
            <person name="Oren A."/>
            <person name="Chaudhuri R.R."/>
            <person name="La Ragione R."/>
            <person name="Hildebrand F."/>
            <person name="Pallen M.J."/>
        </authorList>
    </citation>
    <scope>NUCLEOTIDE SEQUENCE</scope>
    <source>
        <strain evidence="3">ChiGjej6B6-14162</strain>
    </source>
</reference>
<comment type="caution">
    <text evidence="3">The sequence shown here is derived from an EMBL/GenBank/DDBJ whole genome shotgun (WGS) entry which is preliminary data.</text>
</comment>
<dbReference type="Proteomes" id="UP000886740">
    <property type="component" value="Unassembled WGS sequence"/>
</dbReference>
<evidence type="ECO:0000259" key="2">
    <source>
        <dbReference type="Pfam" id="PF25583"/>
    </source>
</evidence>
<dbReference type="InterPro" id="IPR026881">
    <property type="entry name" value="WYL_dom"/>
</dbReference>
<protein>
    <submittedName>
        <fullName evidence="3">WYL domain-containing protein</fullName>
    </submittedName>
</protein>
<organism evidence="3 4">
    <name type="scientific">Candidatus Parabacteroides intestinipullorum</name>
    <dbReference type="NCBI Taxonomy" id="2838723"/>
    <lineage>
        <taxon>Bacteria</taxon>
        <taxon>Pseudomonadati</taxon>
        <taxon>Bacteroidota</taxon>
        <taxon>Bacteroidia</taxon>
        <taxon>Bacteroidales</taxon>
        <taxon>Tannerellaceae</taxon>
        <taxon>Parabacteroides</taxon>
    </lineage>
</organism>
<reference evidence="3" key="2">
    <citation type="submission" date="2021-04" db="EMBL/GenBank/DDBJ databases">
        <authorList>
            <person name="Gilroy R."/>
        </authorList>
    </citation>
    <scope>NUCLEOTIDE SEQUENCE</scope>
    <source>
        <strain evidence="3">ChiGjej6B6-14162</strain>
    </source>
</reference>
<dbReference type="EMBL" id="DXEL01000037">
    <property type="protein sequence ID" value="HIX74369.1"/>
    <property type="molecule type" value="Genomic_DNA"/>
</dbReference>